<sequence length="117" mass="14187">MTSLRKPETAARYEEYRKKREPDVCYLCRAASIKEFTYWRLLPNEYPYDRITKTHHLITLRRHADENALTVPEYNELYDIKLALRNDYDMLFENTLKNKSIREHYHIHAIEVADELP</sequence>
<comment type="caution">
    <text evidence="1">The sequence shown here is derived from an EMBL/GenBank/DDBJ whole genome shotgun (WGS) entry which is preliminary data.</text>
</comment>
<evidence type="ECO:0008006" key="3">
    <source>
        <dbReference type="Google" id="ProtNLM"/>
    </source>
</evidence>
<gene>
    <name evidence="1" type="ORF">A3C93_00960</name>
</gene>
<dbReference type="AlphaFoldDB" id="A0A1G2DD36"/>
<name>A0A1G2DD36_9BACT</name>
<dbReference type="STRING" id="1798664.A3C93_00960"/>
<proteinExistence type="predicted"/>
<organism evidence="1 2">
    <name type="scientific">Candidatus Lloydbacteria bacterium RIFCSPHIGHO2_02_FULL_54_17</name>
    <dbReference type="NCBI Taxonomy" id="1798664"/>
    <lineage>
        <taxon>Bacteria</taxon>
        <taxon>Candidatus Lloydiibacteriota</taxon>
    </lineage>
</organism>
<reference evidence="1 2" key="1">
    <citation type="journal article" date="2016" name="Nat. Commun.">
        <title>Thousands of microbial genomes shed light on interconnected biogeochemical processes in an aquifer system.</title>
        <authorList>
            <person name="Anantharaman K."/>
            <person name="Brown C.T."/>
            <person name="Hug L.A."/>
            <person name="Sharon I."/>
            <person name="Castelle C.J."/>
            <person name="Probst A.J."/>
            <person name="Thomas B.C."/>
            <person name="Singh A."/>
            <person name="Wilkins M.J."/>
            <person name="Karaoz U."/>
            <person name="Brodie E.L."/>
            <person name="Williams K.H."/>
            <person name="Hubbard S.S."/>
            <person name="Banfield J.F."/>
        </authorList>
    </citation>
    <scope>NUCLEOTIDE SEQUENCE [LARGE SCALE GENOMIC DNA]</scope>
</reference>
<protein>
    <recommendedName>
        <fullName evidence="3">HIT domain-containing protein</fullName>
    </recommendedName>
</protein>
<dbReference type="EMBL" id="MHLO01000032">
    <property type="protein sequence ID" value="OGZ11557.1"/>
    <property type="molecule type" value="Genomic_DNA"/>
</dbReference>
<accession>A0A1G2DD36</accession>
<dbReference type="Proteomes" id="UP000178636">
    <property type="component" value="Unassembled WGS sequence"/>
</dbReference>
<evidence type="ECO:0000313" key="2">
    <source>
        <dbReference type="Proteomes" id="UP000178636"/>
    </source>
</evidence>
<evidence type="ECO:0000313" key="1">
    <source>
        <dbReference type="EMBL" id="OGZ11557.1"/>
    </source>
</evidence>